<dbReference type="GeneID" id="11469690"/>
<dbReference type="FunCoup" id="G8JNA7">
    <property type="interactions" value="478"/>
</dbReference>
<dbReference type="Proteomes" id="UP000006790">
    <property type="component" value="Chromosome 1"/>
</dbReference>
<proteinExistence type="inferred from homology"/>
<dbReference type="InterPro" id="IPR023115">
    <property type="entry name" value="TIF_IF2_dom3"/>
</dbReference>
<dbReference type="Pfam" id="PF00009">
    <property type="entry name" value="GTP_EFTU"/>
    <property type="match status" value="1"/>
</dbReference>
<dbReference type="GO" id="GO:0005525">
    <property type="term" value="F:GTP binding"/>
    <property type="evidence" value="ECO:0007669"/>
    <property type="project" value="UniProtKB-KW"/>
</dbReference>
<evidence type="ECO:0000256" key="9">
    <source>
        <dbReference type="ARBA" id="ARBA00025162"/>
    </source>
</evidence>
<evidence type="ECO:0000256" key="1">
    <source>
        <dbReference type="ARBA" id="ARBA00004173"/>
    </source>
</evidence>
<dbReference type="InParanoid" id="G8JNA7"/>
<evidence type="ECO:0000256" key="3">
    <source>
        <dbReference type="ARBA" id="ARBA00022540"/>
    </source>
</evidence>
<evidence type="ECO:0000256" key="7">
    <source>
        <dbReference type="ARBA" id="ARBA00023128"/>
    </source>
</evidence>
<keyword evidence="7" id="KW-0496">Mitochondrion</keyword>
<dbReference type="CDD" id="cd01887">
    <property type="entry name" value="IF2_eIF5B"/>
    <property type="match status" value="1"/>
</dbReference>
<dbReference type="KEGG" id="erc:Ecym_1337"/>
<evidence type="ECO:0000256" key="5">
    <source>
        <dbReference type="ARBA" id="ARBA00022917"/>
    </source>
</evidence>
<dbReference type="STRING" id="931890.G8JNA7"/>
<dbReference type="eggNOG" id="KOG1145">
    <property type="taxonomic scope" value="Eukaryota"/>
</dbReference>
<dbReference type="EMBL" id="CP002497">
    <property type="protein sequence ID" value="AET37571.1"/>
    <property type="molecule type" value="Genomic_DNA"/>
</dbReference>
<keyword evidence="3" id="KW-0396">Initiation factor</keyword>
<dbReference type="InterPro" id="IPR005225">
    <property type="entry name" value="Small_GTP-bd"/>
</dbReference>
<dbReference type="PROSITE" id="PS51722">
    <property type="entry name" value="G_TR_2"/>
    <property type="match status" value="1"/>
</dbReference>
<dbReference type="CDD" id="cd03692">
    <property type="entry name" value="mtIF2_IVc"/>
    <property type="match status" value="1"/>
</dbReference>
<dbReference type="Pfam" id="PF11987">
    <property type="entry name" value="IF-2"/>
    <property type="match status" value="1"/>
</dbReference>
<dbReference type="Gene3D" id="3.40.50.300">
    <property type="entry name" value="P-loop containing nucleotide triphosphate hydrolases"/>
    <property type="match status" value="1"/>
</dbReference>
<sequence length="673" mass="74584">MLNFCPTAVMGPRLLASSLRSSIWFKCPVRAYSKGKFVSSKNKKNKMQTLKPLNFVIPNYTSVNNLANMLNIKLDKLVKDLKDLGFTNARTDFILSKDYIQLILQEYNYDVPSSSGSSTNSGNVYNALKVSLNPRNLAERPPVVTIMGHVDHGKTTILDYLRNSSLVDKESGGITQHIGAFQVVTPVSKRKITFLDTPGHAAFLKMRQRGANITDIIVLVISVEDSIMPQTIEAIKHVKKSGNELIVAITKIDKLSSQKKKDEAITRVTNDLLSHEIEVESIGGSVQVVSVSGKTGENMDLLEECIIALSDSMDLKAEYGRSTMIEGWILESEVQKALGNVATVLIRKGELQKGNILICGNTYCKVRAILDEHRNPIQNACPAQAVKVSGWKELPSAGDEVIQVSTEATAKKFVTKRLNLVKLEKEATTVEKLNNERTQTKELAEKNNYDDKERGEVDSPECKGPTKVNFILKADVSGSVEAIRESIGHLGNEEVVCNIVDSSVGMPTESDLRLARVSNSIILCFSLGNLPNDVLNNKEKVEVRQFDVIYKLIESVTETLIENMMPIYDCKQIATAEVREIFNFCLKQKSIRIAGCKVTNGKISRNSLVKVLRGAEDEVIFDGKLATLRQGKESPAEVTKGKECGITFENNFEGYEPGDKIIAYEKIKVQRYL</sequence>
<evidence type="ECO:0000256" key="4">
    <source>
        <dbReference type="ARBA" id="ARBA00022741"/>
    </source>
</evidence>
<dbReference type="InterPro" id="IPR036925">
    <property type="entry name" value="TIF_IF2_dom3_sf"/>
</dbReference>
<dbReference type="InterPro" id="IPR015760">
    <property type="entry name" value="TIF_IF2"/>
</dbReference>
<dbReference type="SUPFAM" id="SSF52540">
    <property type="entry name" value="P-loop containing nucleoside triphosphate hydrolases"/>
    <property type="match status" value="1"/>
</dbReference>
<evidence type="ECO:0000256" key="10">
    <source>
        <dbReference type="ARBA" id="ARBA00044200"/>
    </source>
</evidence>
<dbReference type="FunFam" id="3.40.50.10050:FF:000001">
    <property type="entry name" value="Translation initiation factor IF-2"/>
    <property type="match status" value="1"/>
</dbReference>
<dbReference type="GO" id="GO:0005739">
    <property type="term" value="C:mitochondrion"/>
    <property type="evidence" value="ECO:0007669"/>
    <property type="project" value="UniProtKB-SubCell"/>
</dbReference>
<feature type="region of interest" description="Disordered" evidence="11">
    <location>
        <begin position="434"/>
        <end position="460"/>
    </location>
</feature>
<dbReference type="Gene3D" id="2.40.30.10">
    <property type="entry name" value="Translation factors"/>
    <property type="match status" value="2"/>
</dbReference>
<dbReference type="OrthoDB" id="361630at2759"/>
<keyword evidence="8" id="KW-0342">GTP-binding</keyword>
<gene>
    <name evidence="13" type="ordered locus">Ecym_1337</name>
</gene>
<evidence type="ECO:0000313" key="13">
    <source>
        <dbReference type="EMBL" id="AET37571.1"/>
    </source>
</evidence>
<dbReference type="AlphaFoldDB" id="G8JNA7"/>
<dbReference type="FunFam" id="2.40.30.10:FF:000126">
    <property type="entry name" value="Mitochondrial translation initiation factor"/>
    <property type="match status" value="1"/>
</dbReference>
<evidence type="ECO:0000256" key="6">
    <source>
        <dbReference type="ARBA" id="ARBA00022946"/>
    </source>
</evidence>
<dbReference type="GO" id="GO:0032543">
    <property type="term" value="P:mitochondrial translation"/>
    <property type="evidence" value="ECO:0007669"/>
    <property type="project" value="EnsemblFungi"/>
</dbReference>
<accession>G8JNA7</accession>
<dbReference type="FunFam" id="3.40.50.300:FF:000019">
    <property type="entry name" value="Translation initiation factor IF-2"/>
    <property type="match status" value="1"/>
</dbReference>
<dbReference type="PANTHER" id="PTHR43381">
    <property type="entry name" value="TRANSLATION INITIATION FACTOR IF-2-RELATED"/>
    <property type="match status" value="1"/>
</dbReference>
<dbReference type="GO" id="GO:0000049">
    <property type="term" value="F:tRNA binding"/>
    <property type="evidence" value="ECO:0007669"/>
    <property type="project" value="EnsemblFungi"/>
</dbReference>
<dbReference type="NCBIfam" id="TIGR00487">
    <property type="entry name" value="IF-2"/>
    <property type="match status" value="1"/>
</dbReference>
<dbReference type="InterPro" id="IPR000795">
    <property type="entry name" value="T_Tr_GTP-bd_dom"/>
</dbReference>
<keyword evidence="4" id="KW-0547">Nucleotide-binding</keyword>
<protein>
    <recommendedName>
        <fullName evidence="10">Translation initiation factor IF-2, mitochondrial</fullName>
    </recommendedName>
</protein>
<dbReference type="GO" id="GO:0003743">
    <property type="term" value="F:translation initiation factor activity"/>
    <property type="evidence" value="ECO:0007669"/>
    <property type="project" value="UniProtKB-KW"/>
</dbReference>
<dbReference type="InterPro" id="IPR053905">
    <property type="entry name" value="EF-G-like_DII"/>
</dbReference>
<evidence type="ECO:0000256" key="2">
    <source>
        <dbReference type="ARBA" id="ARBA00007733"/>
    </source>
</evidence>
<feature type="domain" description="Tr-type G" evidence="12">
    <location>
        <begin position="139"/>
        <end position="314"/>
    </location>
</feature>
<dbReference type="Gene3D" id="3.40.50.10050">
    <property type="entry name" value="Translation initiation factor IF- 2, domain 3"/>
    <property type="match status" value="1"/>
</dbReference>
<comment type="subcellular location">
    <subcellularLocation>
        <location evidence="1">Mitochondrion</location>
    </subcellularLocation>
</comment>
<evidence type="ECO:0000259" key="12">
    <source>
        <dbReference type="PROSITE" id="PS51722"/>
    </source>
</evidence>
<dbReference type="Pfam" id="PF22042">
    <property type="entry name" value="EF-G_D2"/>
    <property type="match status" value="1"/>
</dbReference>
<dbReference type="OMA" id="RKNPWMN"/>
<dbReference type="InterPro" id="IPR000178">
    <property type="entry name" value="TF_IF2_bacterial-like"/>
</dbReference>
<evidence type="ECO:0000313" key="14">
    <source>
        <dbReference type="Proteomes" id="UP000006790"/>
    </source>
</evidence>
<dbReference type="InterPro" id="IPR044145">
    <property type="entry name" value="IF2_II"/>
</dbReference>
<dbReference type="FunFam" id="2.40.30.10:FF:000008">
    <property type="entry name" value="Translation initiation factor IF-2"/>
    <property type="match status" value="1"/>
</dbReference>
<keyword evidence="5" id="KW-0648">Protein biosynthesis</keyword>
<comment type="similarity">
    <text evidence="2">Belongs to the TRAFAC class translation factor GTPase superfamily. Classic translation factor GTPase family. IF-2 subfamily.</text>
</comment>
<name>G8JNA7_ERECY</name>
<dbReference type="CDD" id="cd03702">
    <property type="entry name" value="IF2_mtIF2_II"/>
    <property type="match status" value="1"/>
</dbReference>
<dbReference type="SUPFAM" id="SSF52156">
    <property type="entry name" value="Initiation factor IF2/eIF5b, domain 3"/>
    <property type="match status" value="1"/>
</dbReference>
<dbReference type="GO" id="GO:0003924">
    <property type="term" value="F:GTPase activity"/>
    <property type="evidence" value="ECO:0007669"/>
    <property type="project" value="EnsemblFungi"/>
</dbReference>
<evidence type="ECO:0000256" key="8">
    <source>
        <dbReference type="ARBA" id="ARBA00023134"/>
    </source>
</evidence>
<dbReference type="HOGENOM" id="CLU_006301_10_2_1"/>
<evidence type="ECO:0000256" key="11">
    <source>
        <dbReference type="SAM" id="MobiDB-lite"/>
    </source>
</evidence>
<keyword evidence="14" id="KW-1185">Reference proteome</keyword>
<dbReference type="NCBIfam" id="TIGR00231">
    <property type="entry name" value="small_GTP"/>
    <property type="match status" value="1"/>
</dbReference>
<keyword evidence="6" id="KW-0809">Transit peptide</keyword>
<dbReference type="InterPro" id="IPR009000">
    <property type="entry name" value="Transl_B-barrel_sf"/>
</dbReference>
<dbReference type="InterPro" id="IPR027417">
    <property type="entry name" value="P-loop_NTPase"/>
</dbReference>
<reference evidence="14" key="1">
    <citation type="journal article" date="2012" name="G3 (Bethesda)">
        <title>Pichia sorbitophila, an interspecies yeast hybrid reveals early steps of genome resolution following polyploidization.</title>
        <authorList>
            <person name="Leh Louis V."/>
            <person name="Despons L."/>
            <person name="Friedrich A."/>
            <person name="Martin T."/>
            <person name="Durrens P."/>
            <person name="Casaregola S."/>
            <person name="Neuveglise C."/>
            <person name="Fairhead C."/>
            <person name="Marck C."/>
            <person name="Cruz J.A."/>
            <person name="Straub M.L."/>
            <person name="Kugler V."/>
            <person name="Sacerdot C."/>
            <person name="Uzunov Z."/>
            <person name="Thierry A."/>
            <person name="Weiss S."/>
            <person name="Bleykasten C."/>
            <person name="De Montigny J."/>
            <person name="Jacques N."/>
            <person name="Jung P."/>
            <person name="Lemaire M."/>
            <person name="Mallet S."/>
            <person name="Morel G."/>
            <person name="Richard G.F."/>
            <person name="Sarkar A."/>
            <person name="Savel G."/>
            <person name="Schacherer J."/>
            <person name="Seret M.L."/>
            <person name="Talla E."/>
            <person name="Samson G."/>
            <person name="Jubin C."/>
            <person name="Poulain J."/>
            <person name="Vacherie B."/>
            <person name="Barbe V."/>
            <person name="Pelletier E."/>
            <person name="Sherman D.J."/>
            <person name="Westhof E."/>
            <person name="Weissenbach J."/>
            <person name="Baret P.V."/>
            <person name="Wincker P."/>
            <person name="Gaillardin C."/>
            <person name="Dujon B."/>
            <person name="Souciet J.L."/>
        </authorList>
    </citation>
    <scope>NUCLEOTIDE SEQUENCE [LARGE SCALE GENOMIC DNA]</scope>
    <source>
        <strain evidence="14">CBS 270.75 / DBVPG 7215 / KCTC 17166 / NRRL Y-17582</strain>
    </source>
</reference>
<organism evidence="13 14">
    <name type="scientific">Eremothecium cymbalariae (strain CBS 270.75 / DBVPG 7215 / KCTC 17166 / NRRL Y-17582)</name>
    <name type="common">Yeast</name>
    <dbReference type="NCBI Taxonomy" id="931890"/>
    <lineage>
        <taxon>Eukaryota</taxon>
        <taxon>Fungi</taxon>
        <taxon>Dikarya</taxon>
        <taxon>Ascomycota</taxon>
        <taxon>Saccharomycotina</taxon>
        <taxon>Saccharomycetes</taxon>
        <taxon>Saccharomycetales</taxon>
        <taxon>Saccharomycetaceae</taxon>
        <taxon>Eremothecium</taxon>
    </lineage>
</organism>
<dbReference type="RefSeq" id="XP_003644388.1">
    <property type="nucleotide sequence ID" value="XM_003644340.1"/>
</dbReference>
<dbReference type="PANTHER" id="PTHR43381:SF20">
    <property type="entry name" value="TRANSLATION INITIATION FACTOR IF-2, MITOCHONDRIAL"/>
    <property type="match status" value="1"/>
</dbReference>
<dbReference type="InterPro" id="IPR006847">
    <property type="entry name" value="IF2_N"/>
</dbReference>
<comment type="function">
    <text evidence="9">One of the essential components for the initiation of protein synthesis. Protects formylmethionyl-tRNA from spontaneous hydrolysis and promotes its binding to the 30S ribosomal subunits. Also involved in the hydrolysis of GTP during the formation of the 70S ribosomal complex.</text>
</comment>
<dbReference type="SUPFAM" id="SSF50447">
    <property type="entry name" value="Translation proteins"/>
    <property type="match status" value="2"/>
</dbReference>
<dbReference type="Pfam" id="PF04760">
    <property type="entry name" value="IF2_N"/>
    <property type="match status" value="1"/>
</dbReference>